<dbReference type="EMBL" id="FOLL01000010">
    <property type="protein sequence ID" value="SFC38890.1"/>
    <property type="molecule type" value="Genomic_DNA"/>
</dbReference>
<keyword evidence="3" id="KW-1185">Reference proteome</keyword>
<dbReference type="GO" id="GO:0016740">
    <property type="term" value="F:transferase activity"/>
    <property type="evidence" value="ECO:0007669"/>
    <property type="project" value="UniProtKB-KW"/>
</dbReference>
<dbReference type="InterPro" id="IPR007345">
    <property type="entry name" value="Polysacch_pyruvyl_Trfase"/>
</dbReference>
<dbReference type="Pfam" id="PF04230">
    <property type="entry name" value="PS_pyruv_trans"/>
    <property type="match status" value="1"/>
</dbReference>
<keyword evidence="2" id="KW-0808">Transferase</keyword>
<protein>
    <submittedName>
        <fullName evidence="2">Polysaccharide pyruvyl transferase family protein WcaK</fullName>
    </submittedName>
</protein>
<accession>A0A1I1J0A0</accession>
<reference evidence="3" key="1">
    <citation type="submission" date="2016-10" db="EMBL/GenBank/DDBJ databases">
        <authorList>
            <person name="Varghese N."/>
            <person name="Submissions S."/>
        </authorList>
    </citation>
    <scope>NUCLEOTIDE SEQUENCE [LARGE SCALE GENOMIC DNA]</scope>
    <source>
        <strain evidence="3">DSM 22900</strain>
    </source>
</reference>
<sequence length="386" mass="44375">MKIFIVGMPGSANLGDDLISQILVKQLVDRFNPSIIGILTGECPVHYDIKGTKIEIFKRPNKRSFSNFFVRLRSIKAFLKDVDLLVIGGGGLLQDTHYSFTVHKYLRYIKYAKKRVALMGIGVGPLKFRLNKIYLKIILNSPKLTIQVRDVDSLNLLRSIGVKSPIHLSTDIVEGSPLPAFFNKDSYVATNEKILGCSIRKWPDINLHSLTEYIVRLVSQESIGKIKFFVFEHQNQSPEEKEYAEILINEINNLRDIKCELYVYGEMDHKLFYENLTTVTFAIASRFHANIIWQKIGIPVVPIVYAPKVSSLYQKYNHDSFRFSQLVSLASYPFIQIPELMNNNDFQIPPMQGYIKINLSVRFALTIYDLYHFLASTINSLWIRIK</sequence>
<dbReference type="AlphaFoldDB" id="A0A1I1J0A0"/>
<organism evidence="2 3">
    <name type="scientific">Parapedobacter composti</name>
    <dbReference type="NCBI Taxonomy" id="623281"/>
    <lineage>
        <taxon>Bacteria</taxon>
        <taxon>Pseudomonadati</taxon>
        <taxon>Bacteroidota</taxon>
        <taxon>Sphingobacteriia</taxon>
        <taxon>Sphingobacteriales</taxon>
        <taxon>Sphingobacteriaceae</taxon>
        <taxon>Parapedobacter</taxon>
    </lineage>
</organism>
<dbReference type="Proteomes" id="UP000199577">
    <property type="component" value="Unassembled WGS sequence"/>
</dbReference>
<evidence type="ECO:0000313" key="2">
    <source>
        <dbReference type="EMBL" id="SFC38890.1"/>
    </source>
</evidence>
<gene>
    <name evidence="2" type="ORF">SAMN05421747_1109</name>
</gene>
<dbReference type="OrthoDB" id="624106at2"/>
<dbReference type="RefSeq" id="WP_090973736.1">
    <property type="nucleotide sequence ID" value="NZ_FOLL01000010.1"/>
</dbReference>
<dbReference type="PANTHER" id="PTHR36836:SF1">
    <property type="entry name" value="COLANIC ACID BIOSYNTHESIS PROTEIN WCAK"/>
    <property type="match status" value="1"/>
</dbReference>
<name>A0A1I1J0A0_9SPHI</name>
<feature type="domain" description="Polysaccharide pyruvyl transferase" evidence="1">
    <location>
        <begin position="13"/>
        <end position="292"/>
    </location>
</feature>
<dbReference type="PANTHER" id="PTHR36836">
    <property type="entry name" value="COLANIC ACID BIOSYNTHESIS PROTEIN WCAK"/>
    <property type="match status" value="1"/>
</dbReference>
<evidence type="ECO:0000313" key="3">
    <source>
        <dbReference type="Proteomes" id="UP000199577"/>
    </source>
</evidence>
<dbReference type="STRING" id="623281.SAMN05421747_1109"/>
<proteinExistence type="predicted"/>
<evidence type="ECO:0000259" key="1">
    <source>
        <dbReference type="Pfam" id="PF04230"/>
    </source>
</evidence>